<dbReference type="InterPro" id="IPR027417">
    <property type="entry name" value="P-loop_NTPase"/>
</dbReference>
<accession>A0A8J1XQZ3</accession>
<sequence>MLRLTYLKCLFVMILVAVIFKNIRSWFHCTTQKQKMTSSERELCQLTSQNDVRNRSITKHVDITKIIIMATYRSGSTFLSQLFVQNPNVFYAFEPLALIQKWKNRDLIQKHGPTVLREMLNCDIGMLSYMTPGEHKWVFRYGHFNSTFEDTYQICKSRKIKVVKIISLDNLENLSSHFGNDTAILLLVRDPRGIFNSRMHLYDEHPKNITAMENRLNKMRHTCLNFVTNLKFLEKMNKLPRHEQASRPLFKQIIYEEVANNPIIKSKAIYRELNIDFDEHISEWIHNYTNYIGGLNDKEIRNPVSTKRNSRITARKWLHQLEKSQIYDLQNITECAEVIDILKYEPVF</sequence>
<proteinExistence type="predicted"/>
<dbReference type="SUPFAM" id="SSF52540">
    <property type="entry name" value="P-loop containing nucleoside triphosphate hydrolases"/>
    <property type="match status" value="1"/>
</dbReference>
<dbReference type="GO" id="GO:0006790">
    <property type="term" value="P:sulfur compound metabolic process"/>
    <property type="evidence" value="ECO:0007669"/>
    <property type="project" value="TreeGrafter"/>
</dbReference>
<dbReference type="InterPro" id="IPR051135">
    <property type="entry name" value="Gal/GlcNAc/GalNAc_ST"/>
</dbReference>
<reference evidence="1" key="1">
    <citation type="submission" date="2022-03" db="EMBL/GenBank/DDBJ databases">
        <authorList>
            <person name="Martin C."/>
        </authorList>
    </citation>
    <scope>NUCLEOTIDE SEQUENCE</scope>
</reference>
<protein>
    <submittedName>
        <fullName evidence="1">Uncharacterized protein</fullName>
    </submittedName>
</protein>
<organism evidence="1 2">
    <name type="scientific">Owenia fusiformis</name>
    <name type="common">Polychaete worm</name>
    <dbReference type="NCBI Taxonomy" id="6347"/>
    <lineage>
        <taxon>Eukaryota</taxon>
        <taxon>Metazoa</taxon>
        <taxon>Spiralia</taxon>
        <taxon>Lophotrochozoa</taxon>
        <taxon>Annelida</taxon>
        <taxon>Polychaeta</taxon>
        <taxon>Sedentaria</taxon>
        <taxon>Canalipalpata</taxon>
        <taxon>Sabellida</taxon>
        <taxon>Oweniida</taxon>
        <taxon>Oweniidae</taxon>
        <taxon>Owenia</taxon>
    </lineage>
</organism>
<dbReference type="AlphaFoldDB" id="A0A8J1XQZ3"/>
<dbReference type="EMBL" id="CAIIXF020000001">
    <property type="protein sequence ID" value="CAH1776021.1"/>
    <property type="molecule type" value="Genomic_DNA"/>
</dbReference>
<evidence type="ECO:0000313" key="1">
    <source>
        <dbReference type="EMBL" id="CAH1776021.1"/>
    </source>
</evidence>
<dbReference type="GO" id="GO:0001517">
    <property type="term" value="F:N-acetylglucosamine 6-O-sulfotransferase activity"/>
    <property type="evidence" value="ECO:0007669"/>
    <property type="project" value="TreeGrafter"/>
</dbReference>
<gene>
    <name evidence="1" type="ORF">OFUS_LOCUS3247</name>
</gene>
<dbReference type="Proteomes" id="UP000749559">
    <property type="component" value="Unassembled WGS sequence"/>
</dbReference>
<dbReference type="PANTHER" id="PTHR10704:SF71">
    <property type="entry name" value="CARBOHYDRATE SULFOTRANSFERASE 1-LIKE"/>
    <property type="match status" value="1"/>
</dbReference>
<evidence type="ECO:0000313" key="2">
    <source>
        <dbReference type="Proteomes" id="UP000749559"/>
    </source>
</evidence>
<dbReference type="GO" id="GO:0006044">
    <property type="term" value="P:N-acetylglucosamine metabolic process"/>
    <property type="evidence" value="ECO:0007669"/>
    <property type="project" value="TreeGrafter"/>
</dbReference>
<comment type="caution">
    <text evidence="1">The sequence shown here is derived from an EMBL/GenBank/DDBJ whole genome shotgun (WGS) entry which is preliminary data.</text>
</comment>
<name>A0A8J1XQZ3_OWEFU</name>
<dbReference type="OrthoDB" id="6138663at2759"/>
<dbReference type="PANTHER" id="PTHR10704">
    <property type="entry name" value="CARBOHYDRATE SULFOTRANSFERASE"/>
    <property type="match status" value="1"/>
</dbReference>
<dbReference type="Gene3D" id="3.40.50.300">
    <property type="entry name" value="P-loop containing nucleotide triphosphate hydrolases"/>
    <property type="match status" value="1"/>
</dbReference>
<keyword evidence="2" id="KW-1185">Reference proteome</keyword>
<dbReference type="Pfam" id="PF13469">
    <property type="entry name" value="Sulfotransfer_3"/>
    <property type="match status" value="1"/>
</dbReference>